<evidence type="ECO:0000313" key="11">
    <source>
        <dbReference type="EMBL" id="AYC64300.1"/>
    </source>
</evidence>
<dbReference type="GO" id="GO:0006351">
    <property type="term" value="P:DNA-templated transcription"/>
    <property type="evidence" value="ECO:0007669"/>
    <property type="project" value="InterPro"/>
</dbReference>
<dbReference type="InterPro" id="IPR045867">
    <property type="entry name" value="DNA-dir_RpoC_beta_prime"/>
</dbReference>
<evidence type="ECO:0000259" key="10">
    <source>
        <dbReference type="SMART" id="SM00663"/>
    </source>
</evidence>
<dbReference type="GO" id="GO:0003899">
    <property type="term" value="F:DNA-directed RNA polymerase activity"/>
    <property type="evidence" value="ECO:0007669"/>
    <property type="project" value="UniProtKB-EC"/>
</dbReference>
<dbReference type="PANTHER" id="PTHR19376">
    <property type="entry name" value="DNA-DIRECTED RNA POLYMERASE"/>
    <property type="match status" value="1"/>
</dbReference>
<dbReference type="GO" id="GO:0000428">
    <property type="term" value="C:DNA-directed RNA polymerase complex"/>
    <property type="evidence" value="ECO:0007669"/>
    <property type="project" value="UniProtKB-KW"/>
</dbReference>
<dbReference type="InterPro" id="IPR000722">
    <property type="entry name" value="RNA_pol_asu"/>
</dbReference>
<accession>A0A386AXY2</accession>
<dbReference type="SUPFAM" id="SSF64484">
    <property type="entry name" value="beta and beta-prime subunits of DNA dependent RNA-polymerase"/>
    <property type="match status" value="1"/>
</dbReference>
<evidence type="ECO:0000256" key="3">
    <source>
        <dbReference type="ARBA" id="ARBA00022478"/>
    </source>
</evidence>
<geneLocation type="chloroplast" evidence="11"/>
<keyword evidence="7 9" id="KW-0804">Transcription</keyword>
<dbReference type="EC" id="2.7.7.6" evidence="9"/>
<gene>
    <name evidence="11" type="primary">rpoC1</name>
</gene>
<dbReference type="GO" id="GO:0003677">
    <property type="term" value="F:DNA binding"/>
    <property type="evidence" value="ECO:0007669"/>
    <property type="project" value="InterPro"/>
</dbReference>
<reference evidence="11" key="1">
    <citation type="submission" date="2018-07" db="EMBL/GenBank/DDBJ databases">
        <authorList>
            <person name="Quirk P.G."/>
            <person name="Krulwich T.A."/>
        </authorList>
    </citation>
    <scope>NUCLEOTIDE SEQUENCE</scope>
</reference>
<feature type="domain" description="RNA polymerase N-terminal" evidence="10">
    <location>
        <begin position="451"/>
        <end position="732"/>
    </location>
</feature>
<proteinExistence type="inferred from homology"/>
<protein>
    <recommendedName>
        <fullName evidence="9">DNA-directed RNA polymerase subunit</fullName>
        <ecNumber evidence="9">2.7.7.6</ecNumber>
    </recommendedName>
</protein>
<dbReference type="Pfam" id="PF00623">
    <property type="entry name" value="RNA_pol_Rpb1_2"/>
    <property type="match status" value="2"/>
</dbReference>
<dbReference type="Gene3D" id="1.10.40.90">
    <property type="match status" value="1"/>
</dbReference>
<reference evidence="11" key="2">
    <citation type="journal article" date="2019" name="Mol. Phylogenet. Evol.">
        <title>Reassessment of the classification of bryopsidales (chlorophyta) based on chloroplast phylogenomic analyses.</title>
        <authorList>
            <person name="Cremen M.C."/>
            <person name="Leliaert F."/>
            <person name="West J."/>
            <person name="Lam D.W."/>
            <person name="Shimada S."/>
            <person name="Lopez-Bautista J.M."/>
            <person name="Verbruggen H."/>
        </authorList>
    </citation>
    <scope>NUCLEOTIDE SEQUENCE</scope>
</reference>
<keyword evidence="6 9" id="KW-0548">Nucleotidyltransferase</keyword>
<evidence type="ECO:0000256" key="7">
    <source>
        <dbReference type="ARBA" id="ARBA00023163"/>
    </source>
</evidence>
<dbReference type="InterPro" id="IPR006592">
    <property type="entry name" value="RNA_pol_N"/>
</dbReference>
<dbReference type="Gene3D" id="1.10.274.100">
    <property type="entry name" value="RNA polymerase Rpb1, domain 3"/>
    <property type="match status" value="1"/>
</dbReference>
<evidence type="ECO:0000256" key="4">
    <source>
        <dbReference type="ARBA" id="ARBA00022640"/>
    </source>
</evidence>
<dbReference type="SMART" id="SM00663">
    <property type="entry name" value="RPOLA_N"/>
    <property type="match status" value="1"/>
</dbReference>
<comment type="catalytic activity">
    <reaction evidence="8 9">
        <text>RNA(n) + a ribonucleoside 5'-triphosphate = RNA(n+1) + diphosphate</text>
        <dbReference type="Rhea" id="RHEA:21248"/>
        <dbReference type="Rhea" id="RHEA-COMP:14527"/>
        <dbReference type="Rhea" id="RHEA-COMP:17342"/>
        <dbReference type="ChEBI" id="CHEBI:33019"/>
        <dbReference type="ChEBI" id="CHEBI:61557"/>
        <dbReference type="ChEBI" id="CHEBI:140395"/>
        <dbReference type="EC" id="2.7.7.6"/>
    </reaction>
</comment>
<keyword evidence="4 11" id="KW-0934">Plastid</keyword>
<sequence>MKLPGLRLRLATSQTIRQWAQRKLPNGKIINGQILSPKTINYLTLKPEKDGLFCERLFGPVQDSICACGRQPQHGQKFCSRCEVEYISPRVRRYRLGYIELITAAAHVWFFKGRPSYFSLFLNIPPKKIEGLLYCTQNISRTIFPKELENLSLYSTNNPILPILLRNSPSQNTLFNSIFNVLTKKKRKKKNRRFYIFLNFSNVIFFKNLKKYNPKFYSLDSNPKSLLFTSSSIRFLNGLFYQSKNFISQPKNFISQLLVHSNGCFYEQPLKTMSKAMSKAKSKANLKAIRVINGIQQKSLKKENDFLKKSLWQKGGLRDAALFFGFSLISKRLCWPISPSWFSFVYFLIKTPKKEDVLNKFYSGPPGLVNLWGFQSRLFCFTGVQIIRTWLTQLTQNHCNDGRLLEIQIRLDLLQLERDETLSDNSFFEKIQLFRRFKYLRAFRHTQMNPASMVLRVLPVLPPDLRPILHLDNNQIAVSDFNKLYQTVLFRNRRLFRLTKDTNFHCLNSEALQYAQRLLQEAVDSLIENDNTAATSKSSRPLKSLSDLFKGKKGRFRQNLLGKRVDYSGRSVIVVGPYLKIYECGLPKEIAYELFQPFLLRILIFQKQAQTVLGAKKLLKKNPKLVLNLLKEVVPSHPILLNRAPTLHRLSLQAFQPRLVEGRAILLHPLVCSAFNADFDGDQMGVHLPLCFEARAEAWKINWSQNNLFSAATGLPICPPSQDIILGSSFLTTRNIQKLSFTILKNYLLSKSFNKYESSKVEIHKTQKELKTQIQFCHALLIKNKIKTVKNISDKPNFFFYKPYFFKNLDFNLSQDTTLSLAGGVSILLDINTITFTQSLHPFTYLQKQNLRFWNKNTQKGYKLLYKLLYKPFIKEVNYSNQSPIWYSYNPNINDFETEKKTQKLIEIRIHLNGNFKKFRAEIYQNFHSGGTEIIRKIRTTYSRLKFYNNLFLL</sequence>
<dbReference type="Gene3D" id="2.40.40.20">
    <property type="match status" value="1"/>
</dbReference>
<keyword evidence="11" id="KW-0150">Chloroplast</keyword>
<dbReference type="PANTHER" id="PTHR19376:SF54">
    <property type="entry name" value="DNA-DIRECTED RNA POLYMERASE SUBUNIT BETA"/>
    <property type="match status" value="1"/>
</dbReference>
<dbReference type="InterPro" id="IPR042102">
    <property type="entry name" value="RNA_pol_Rpb1_3_sf"/>
</dbReference>
<name>A0A386AXY2_9CHLO</name>
<evidence type="ECO:0000256" key="1">
    <source>
        <dbReference type="ARBA" id="ARBA00004026"/>
    </source>
</evidence>
<evidence type="ECO:0000256" key="5">
    <source>
        <dbReference type="ARBA" id="ARBA00022679"/>
    </source>
</evidence>
<organism evidence="11">
    <name type="scientific">Pseudochlorodesmis sp. HV01306a</name>
    <dbReference type="NCBI Taxonomy" id="2358488"/>
    <lineage>
        <taxon>Eukaryota</taxon>
        <taxon>Viridiplantae</taxon>
        <taxon>Chlorophyta</taxon>
        <taxon>core chlorophytes</taxon>
        <taxon>Ulvophyceae</taxon>
        <taxon>TCBD clade</taxon>
        <taxon>Bryopsidales</taxon>
        <taxon>Bryopsidineae</taxon>
        <taxon>Bryopsidaceae</taxon>
        <taxon>Pseudochlorodesmis</taxon>
    </lineage>
</organism>
<dbReference type="EMBL" id="MH591094">
    <property type="protein sequence ID" value="AYC64300.1"/>
    <property type="molecule type" value="Genomic_DNA"/>
</dbReference>
<dbReference type="Gene3D" id="4.10.860.120">
    <property type="entry name" value="RNA polymerase II, clamp domain"/>
    <property type="match status" value="1"/>
</dbReference>
<comment type="similarity">
    <text evidence="2">Belongs to the RNA polymerase beta' chain family. RpoC1 subfamily.</text>
</comment>
<dbReference type="InterPro" id="IPR007080">
    <property type="entry name" value="RNA_pol_Rpb1_1"/>
</dbReference>
<keyword evidence="5 9" id="KW-0808">Transferase</keyword>
<dbReference type="InterPro" id="IPR044893">
    <property type="entry name" value="RNA_pol_Rpb1_clamp_domain"/>
</dbReference>
<evidence type="ECO:0000256" key="9">
    <source>
        <dbReference type="RuleBase" id="RU004279"/>
    </source>
</evidence>
<dbReference type="Pfam" id="PF04997">
    <property type="entry name" value="RNA_pol_Rpb1_1"/>
    <property type="match status" value="1"/>
</dbReference>
<evidence type="ECO:0000256" key="6">
    <source>
        <dbReference type="ARBA" id="ARBA00022695"/>
    </source>
</evidence>
<evidence type="ECO:0000256" key="2">
    <source>
        <dbReference type="ARBA" id="ARBA00007207"/>
    </source>
</evidence>
<evidence type="ECO:0000256" key="8">
    <source>
        <dbReference type="ARBA" id="ARBA00048552"/>
    </source>
</evidence>
<keyword evidence="3 9" id="KW-0240">DNA-directed RNA polymerase</keyword>
<comment type="function">
    <text evidence="1 9">DNA-dependent RNA polymerase catalyzes the transcription of DNA into RNA using the four ribonucleoside triphosphates as substrates.</text>
</comment>
<dbReference type="AlphaFoldDB" id="A0A386AXY2"/>